<reference evidence="13 14" key="2">
    <citation type="submission" date="2019-02" db="EMBL/GenBank/DDBJ databases">
        <title>'Lichenibacterium ramalinii' gen. nov. sp. nov., 'Lichenibacterium minor' gen. nov. sp. nov.</title>
        <authorList>
            <person name="Pankratov T."/>
        </authorList>
    </citation>
    <scope>NUCLEOTIDE SEQUENCE [LARGE SCALE GENOMIC DNA]</scope>
    <source>
        <strain evidence="13 14">RmlP026</strain>
    </source>
</reference>
<dbReference type="HAMAP" id="MF_00942">
    <property type="entry name" value="Nth"/>
    <property type="match status" value="1"/>
</dbReference>
<evidence type="ECO:0000313" key="13">
    <source>
        <dbReference type="EMBL" id="RYC32110.1"/>
    </source>
</evidence>
<keyword evidence="3 10" id="KW-0479">Metal-binding</keyword>
<dbReference type="EC" id="4.2.99.18" evidence="10"/>
<proteinExistence type="inferred from homology"/>
<dbReference type="GO" id="GO:0019104">
    <property type="term" value="F:DNA N-glycosylase activity"/>
    <property type="evidence" value="ECO:0007669"/>
    <property type="project" value="UniProtKB-UniRule"/>
</dbReference>
<feature type="binding site" evidence="10">
    <location>
        <position position="226"/>
    </location>
    <ligand>
        <name>[4Fe-4S] cluster</name>
        <dbReference type="ChEBI" id="CHEBI:49883"/>
    </ligand>
</feature>
<keyword evidence="9 10" id="KW-0326">Glycosidase</keyword>
<dbReference type="OrthoDB" id="9800977at2"/>
<dbReference type="SUPFAM" id="SSF48150">
    <property type="entry name" value="DNA-glycosylase"/>
    <property type="match status" value="1"/>
</dbReference>
<keyword evidence="2 10" id="KW-0004">4Fe-4S</keyword>
<keyword evidence="4 10" id="KW-0227">DNA damage</keyword>
<evidence type="ECO:0000256" key="10">
    <source>
        <dbReference type="HAMAP-Rule" id="MF_00942"/>
    </source>
</evidence>
<dbReference type="InterPro" id="IPR003651">
    <property type="entry name" value="Endonuclease3_FeS-loop_motif"/>
</dbReference>
<comment type="caution">
    <text evidence="13">The sequence shown here is derived from an EMBL/GenBank/DDBJ whole genome shotgun (WGS) entry which is preliminary data.</text>
</comment>
<keyword evidence="6 10" id="KW-0408">Iron</keyword>
<accession>A0A4Q2U6V4</accession>
<dbReference type="SMART" id="SM00525">
    <property type="entry name" value="FES"/>
    <property type="match status" value="1"/>
</dbReference>
<sequence>MAQDILHGVTPLPAPREPADASVGPADRVEAVMARLAGADPEPKAGLGHGDHYQLLVTVLMSAQSTGPTVGRIARELFAVAPTPEAVLALGRERVAEIIKPVGLAANKSRHILGLSAMLLDEFGGTMPRTSAEMRRFPGIGRKTADVTANFAFDEPVIGVDTHVFRVSNRIPLAPGRTPDAVADGLLAAVPDRFKDGAHVWLFRHGRDTCTARRPACGRCIVADLCAWPEKARPDGGAAGAVSS</sequence>
<evidence type="ECO:0000259" key="12">
    <source>
        <dbReference type="SMART" id="SM00478"/>
    </source>
</evidence>
<evidence type="ECO:0000313" key="14">
    <source>
        <dbReference type="Proteomes" id="UP000290759"/>
    </source>
</evidence>
<protein>
    <recommendedName>
        <fullName evidence="10">Endonuclease III</fullName>
        <ecNumber evidence="10">4.2.99.18</ecNumber>
    </recommendedName>
    <alternativeName>
        <fullName evidence="10">DNA-(apurinic or apyrimidinic site) lyase</fullName>
    </alternativeName>
</protein>
<evidence type="ECO:0000256" key="3">
    <source>
        <dbReference type="ARBA" id="ARBA00022723"/>
    </source>
</evidence>
<dbReference type="EMBL" id="QYBB01000009">
    <property type="protein sequence ID" value="RYC32110.1"/>
    <property type="molecule type" value="Genomic_DNA"/>
</dbReference>
<dbReference type="AlphaFoldDB" id="A0A4Q2U6V4"/>
<reference evidence="13 14" key="1">
    <citation type="submission" date="2018-12" db="EMBL/GenBank/DDBJ databases">
        <authorList>
            <person name="Grouzdev D.S."/>
            <person name="Krutkina M.S."/>
        </authorList>
    </citation>
    <scope>NUCLEOTIDE SEQUENCE [LARGE SCALE GENOMIC DNA]</scope>
    <source>
        <strain evidence="13 14">RmlP026</strain>
    </source>
</reference>
<keyword evidence="5 10" id="KW-0378">Hydrolase</keyword>
<evidence type="ECO:0000256" key="1">
    <source>
        <dbReference type="ARBA" id="ARBA00008343"/>
    </source>
</evidence>
<evidence type="ECO:0000256" key="7">
    <source>
        <dbReference type="ARBA" id="ARBA00023014"/>
    </source>
</evidence>
<comment type="similarity">
    <text evidence="1 10">Belongs to the Nth/MutY family.</text>
</comment>
<dbReference type="Gene3D" id="1.10.340.30">
    <property type="entry name" value="Hypothetical protein, domain 2"/>
    <property type="match status" value="1"/>
</dbReference>
<dbReference type="CDD" id="cd00056">
    <property type="entry name" value="ENDO3c"/>
    <property type="match status" value="1"/>
</dbReference>
<keyword evidence="7 10" id="KW-0411">Iron-sulfur</keyword>
<evidence type="ECO:0000256" key="8">
    <source>
        <dbReference type="ARBA" id="ARBA00023204"/>
    </source>
</evidence>
<dbReference type="GO" id="GO:0003677">
    <property type="term" value="F:DNA binding"/>
    <property type="evidence" value="ECO:0007669"/>
    <property type="project" value="UniProtKB-UniRule"/>
</dbReference>
<keyword evidence="14" id="KW-1185">Reference proteome</keyword>
<name>A0A4Q2U6V4_9HYPH</name>
<dbReference type="PANTHER" id="PTHR10359">
    <property type="entry name" value="A/G-SPECIFIC ADENINE GLYCOSYLASE/ENDONUCLEASE III"/>
    <property type="match status" value="1"/>
</dbReference>
<dbReference type="PANTHER" id="PTHR10359:SF18">
    <property type="entry name" value="ENDONUCLEASE III"/>
    <property type="match status" value="1"/>
</dbReference>
<gene>
    <name evidence="10" type="primary">nth</name>
    <name evidence="13" type="ORF">D3273_10320</name>
</gene>
<dbReference type="Pfam" id="PF00730">
    <property type="entry name" value="HhH-GPD"/>
    <property type="match status" value="1"/>
</dbReference>
<dbReference type="RefSeq" id="WP_129226189.1">
    <property type="nucleotide sequence ID" value="NZ_QYBB01000009.1"/>
</dbReference>
<dbReference type="InterPro" id="IPR004035">
    <property type="entry name" value="Endouclease-III_FeS-bd_BS"/>
</dbReference>
<feature type="region of interest" description="Disordered" evidence="11">
    <location>
        <begin position="1"/>
        <end position="23"/>
    </location>
</feature>
<evidence type="ECO:0000256" key="2">
    <source>
        <dbReference type="ARBA" id="ARBA00022485"/>
    </source>
</evidence>
<dbReference type="InterPro" id="IPR005759">
    <property type="entry name" value="Nth"/>
</dbReference>
<evidence type="ECO:0000256" key="6">
    <source>
        <dbReference type="ARBA" id="ARBA00023004"/>
    </source>
</evidence>
<feature type="binding site" evidence="10">
    <location>
        <position position="217"/>
    </location>
    <ligand>
        <name>[4Fe-4S] cluster</name>
        <dbReference type="ChEBI" id="CHEBI:49883"/>
    </ligand>
</feature>
<comment type="function">
    <text evidence="10">DNA repair enzyme that has both DNA N-glycosylase activity and AP-lyase activity. The DNA N-glycosylase activity releases various damaged pyrimidines from DNA by cleaving the N-glycosidic bond, leaving an AP (apurinic/apyrimidinic) site. The AP-lyase activity cleaves the phosphodiester bond 3' to the AP site by a beta-elimination, leaving a 3'-terminal unsaturated sugar and a product with a terminal 5'-phosphate.</text>
</comment>
<evidence type="ECO:0000256" key="5">
    <source>
        <dbReference type="ARBA" id="ARBA00022801"/>
    </source>
</evidence>
<dbReference type="GO" id="GO:0051539">
    <property type="term" value="F:4 iron, 4 sulfur cluster binding"/>
    <property type="evidence" value="ECO:0007669"/>
    <property type="project" value="UniProtKB-UniRule"/>
</dbReference>
<keyword evidence="10" id="KW-0238">DNA-binding</keyword>
<keyword evidence="8 10" id="KW-0234">DNA repair</keyword>
<dbReference type="Gene3D" id="1.10.1670.10">
    <property type="entry name" value="Helix-hairpin-Helix base-excision DNA repair enzymes (C-terminal)"/>
    <property type="match status" value="1"/>
</dbReference>
<organism evidence="13 14">
    <name type="scientific">Lichenibacterium minor</name>
    <dbReference type="NCBI Taxonomy" id="2316528"/>
    <lineage>
        <taxon>Bacteria</taxon>
        <taxon>Pseudomonadati</taxon>
        <taxon>Pseudomonadota</taxon>
        <taxon>Alphaproteobacteria</taxon>
        <taxon>Hyphomicrobiales</taxon>
        <taxon>Lichenihabitantaceae</taxon>
        <taxon>Lichenibacterium</taxon>
    </lineage>
</organism>
<feature type="domain" description="HhH-GPD" evidence="12">
    <location>
        <begin position="61"/>
        <end position="208"/>
    </location>
</feature>
<dbReference type="Pfam" id="PF10576">
    <property type="entry name" value="EndIII_4Fe-2S"/>
    <property type="match status" value="1"/>
</dbReference>
<evidence type="ECO:0000256" key="11">
    <source>
        <dbReference type="SAM" id="MobiDB-lite"/>
    </source>
</evidence>
<dbReference type="GO" id="GO:0006285">
    <property type="term" value="P:base-excision repair, AP site formation"/>
    <property type="evidence" value="ECO:0007669"/>
    <property type="project" value="TreeGrafter"/>
</dbReference>
<dbReference type="GO" id="GO:0046872">
    <property type="term" value="F:metal ion binding"/>
    <property type="evidence" value="ECO:0007669"/>
    <property type="project" value="UniProtKB-KW"/>
</dbReference>
<feature type="binding site" evidence="10">
    <location>
        <position position="210"/>
    </location>
    <ligand>
        <name>[4Fe-4S] cluster</name>
        <dbReference type="ChEBI" id="CHEBI:49883"/>
    </ligand>
</feature>
<comment type="catalytic activity">
    <reaction evidence="10">
        <text>2'-deoxyribonucleotide-(2'-deoxyribose 5'-phosphate)-2'-deoxyribonucleotide-DNA = a 3'-end 2'-deoxyribonucleotide-(2,3-dehydro-2,3-deoxyribose 5'-phosphate)-DNA + a 5'-end 5'-phospho-2'-deoxyribonucleoside-DNA + H(+)</text>
        <dbReference type="Rhea" id="RHEA:66592"/>
        <dbReference type="Rhea" id="RHEA-COMP:13180"/>
        <dbReference type="Rhea" id="RHEA-COMP:16897"/>
        <dbReference type="Rhea" id="RHEA-COMP:17067"/>
        <dbReference type="ChEBI" id="CHEBI:15378"/>
        <dbReference type="ChEBI" id="CHEBI:136412"/>
        <dbReference type="ChEBI" id="CHEBI:157695"/>
        <dbReference type="ChEBI" id="CHEBI:167181"/>
        <dbReference type="EC" id="4.2.99.18"/>
    </reaction>
</comment>
<keyword evidence="13" id="KW-0540">Nuclease</keyword>
<dbReference type="PROSITE" id="PS00764">
    <property type="entry name" value="ENDONUCLEASE_III_1"/>
    <property type="match status" value="1"/>
</dbReference>
<comment type="cofactor">
    <cofactor evidence="10">
        <name>[4Fe-4S] cluster</name>
        <dbReference type="ChEBI" id="CHEBI:49883"/>
    </cofactor>
    <text evidence="10">Binds 1 [4Fe-4S] cluster.</text>
</comment>
<dbReference type="Proteomes" id="UP000290759">
    <property type="component" value="Unassembled WGS sequence"/>
</dbReference>
<evidence type="ECO:0000256" key="4">
    <source>
        <dbReference type="ARBA" id="ARBA00022763"/>
    </source>
</evidence>
<dbReference type="SMART" id="SM00478">
    <property type="entry name" value="ENDO3c"/>
    <property type="match status" value="1"/>
</dbReference>
<dbReference type="InterPro" id="IPR011257">
    <property type="entry name" value="DNA_glycosylase"/>
</dbReference>
<keyword evidence="10" id="KW-0456">Lyase</keyword>
<keyword evidence="13" id="KW-0255">Endonuclease</keyword>
<dbReference type="GO" id="GO:0140078">
    <property type="term" value="F:class I DNA-(apurinic or apyrimidinic site) endonuclease activity"/>
    <property type="evidence" value="ECO:0007669"/>
    <property type="project" value="UniProtKB-EC"/>
</dbReference>
<evidence type="ECO:0000256" key="9">
    <source>
        <dbReference type="ARBA" id="ARBA00023295"/>
    </source>
</evidence>
<dbReference type="FunFam" id="1.10.340.30:FF:000001">
    <property type="entry name" value="Endonuclease III"/>
    <property type="match status" value="1"/>
</dbReference>
<dbReference type="InterPro" id="IPR003265">
    <property type="entry name" value="HhH-GPD_domain"/>
</dbReference>
<feature type="binding site" evidence="10">
    <location>
        <position position="220"/>
    </location>
    <ligand>
        <name>[4Fe-4S] cluster</name>
        <dbReference type="ChEBI" id="CHEBI:49883"/>
    </ligand>
</feature>
<dbReference type="InterPro" id="IPR023170">
    <property type="entry name" value="HhH_base_excis_C"/>
</dbReference>